<evidence type="ECO:0000313" key="2">
    <source>
        <dbReference type="EMBL" id="PPQ80643.1"/>
    </source>
</evidence>
<dbReference type="EMBL" id="NHTK01005347">
    <property type="protein sequence ID" value="PPQ80643.1"/>
    <property type="molecule type" value="Genomic_DNA"/>
</dbReference>
<feature type="compositionally biased region" description="Low complexity" evidence="1">
    <location>
        <begin position="21"/>
        <end position="30"/>
    </location>
</feature>
<evidence type="ECO:0000313" key="3">
    <source>
        <dbReference type="Proteomes" id="UP000284842"/>
    </source>
</evidence>
<evidence type="ECO:0000256" key="1">
    <source>
        <dbReference type="SAM" id="MobiDB-lite"/>
    </source>
</evidence>
<gene>
    <name evidence="2" type="ORF">CVT24_011728</name>
</gene>
<feature type="region of interest" description="Disordered" evidence="1">
    <location>
        <begin position="56"/>
        <end position="129"/>
    </location>
</feature>
<protein>
    <submittedName>
        <fullName evidence="2">Uncharacterized protein</fullName>
    </submittedName>
</protein>
<dbReference type="Proteomes" id="UP000284842">
    <property type="component" value="Unassembled WGS sequence"/>
</dbReference>
<comment type="caution">
    <text evidence="2">The sequence shown here is derived from an EMBL/GenBank/DDBJ whole genome shotgun (WGS) entry which is preliminary data.</text>
</comment>
<feature type="region of interest" description="Disordered" evidence="1">
    <location>
        <begin position="1"/>
        <end position="39"/>
    </location>
</feature>
<name>A0A409WQ71_9AGAR</name>
<dbReference type="InParanoid" id="A0A409WQ71"/>
<keyword evidence="3" id="KW-1185">Reference proteome</keyword>
<reference evidence="2 3" key="1">
    <citation type="journal article" date="2018" name="Evol. Lett.">
        <title>Horizontal gene cluster transfer increased hallucinogenic mushroom diversity.</title>
        <authorList>
            <person name="Reynolds H.T."/>
            <person name="Vijayakumar V."/>
            <person name="Gluck-Thaler E."/>
            <person name="Korotkin H.B."/>
            <person name="Matheny P.B."/>
            <person name="Slot J.C."/>
        </authorList>
    </citation>
    <scope>NUCLEOTIDE SEQUENCE [LARGE SCALE GENOMIC DNA]</scope>
    <source>
        <strain evidence="2 3">2629</strain>
    </source>
</reference>
<dbReference type="AlphaFoldDB" id="A0A409WQ71"/>
<sequence length="165" mass="18522">MPKSKLKSKEYISSEDELDEILSSSCSANSSDDEETASHKSIQFISLNSGYSKEFNDFSPPPGILMDAEEPVNLEPSPKPTDKPAKKRKQVINHNKQENGDRAGKKSKKRRLHSNTNTVEKDDVMSMESVPTPDCPLVALKYNLSLFYASESRKDLKKHTGRIHL</sequence>
<feature type="compositionally biased region" description="Basic and acidic residues" evidence="1">
    <location>
        <begin position="95"/>
        <end position="104"/>
    </location>
</feature>
<organism evidence="2 3">
    <name type="scientific">Panaeolus cyanescens</name>
    <dbReference type="NCBI Taxonomy" id="181874"/>
    <lineage>
        <taxon>Eukaryota</taxon>
        <taxon>Fungi</taxon>
        <taxon>Dikarya</taxon>
        <taxon>Basidiomycota</taxon>
        <taxon>Agaricomycotina</taxon>
        <taxon>Agaricomycetes</taxon>
        <taxon>Agaricomycetidae</taxon>
        <taxon>Agaricales</taxon>
        <taxon>Agaricineae</taxon>
        <taxon>Galeropsidaceae</taxon>
        <taxon>Panaeolus</taxon>
    </lineage>
</organism>
<accession>A0A409WQ71</accession>
<proteinExistence type="predicted"/>